<dbReference type="RefSeq" id="XP_065673934.1">
    <property type="nucleotide sequence ID" value="XM_065817862.1"/>
</dbReference>
<feature type="domain" description="PiggyBac transposable element-derived protein" evidence="1">
    <location>
        <begin position="120"/>
        <end position="283"/>
    </location>
</feature>
<name>A0ABM4DHH6_HYDVU</name>
<dbReference type="Pfam" id="PF13843">
    <property type="entry name" value="DDE_Tnp_1_7"/>
    <property type="match status" value="2"/>
</dbReference>
<keyword evidence="2" id="KW-1185">Reference proteome</keyword>
<accession>A0ABM4DHH6</accession>
<dbReference type="PANTHER" id="PTHR46599:SF3">
    <property type="entry name" value="PIGGYBAC TRANSPOSABLE ELEMENT-DERIVED PROTEIN 4"/>
    <property type="match status" value="1"/>
</dbReference>
<protein>
    <submittedName>
        <fullName evidence="3">PiggyBac transposable element-derived protein 4-like</fullName>
    </submittedName>
</protein>
<sequence length="391" mass="45695">MRRWLSVTVSELRQYIAIFLYQGVLWKPMYEMYYTTNSLFASAGIKWLLSYNKFKLIDKFIHFVDSTTLPDKHPVLSKISTVWDYLTKKFQEVYTPTQNISIDESLLLWEGPELTNTLSSDYRYVATKIVMFFMDGLLNQGYKLYIDNWYSSYKLSSVLLLRSTDTIGTIRKNRKGLLISIHEKLKKNERKFLCEEKTNIMITHCKDKKDVNAMSTCTVHGAKNVLRAGKEKLVPLVIDDYNQNMGGVDRSDKMMTSYEVEKKKGKKWYKKVFTHLINQAAFNTQIICKKIGRNMTSLNFRTILITSMIQRYGQQPKQSHSRLLANSPLRLIDRHFPSYVPASEKKNNAQRKCVVSCKHKIRKDSRYERVECDVGLCAAPCFMTFHTKTEY</sequence>
<feature type="domain" description="PiggyBac transposable element-derived protein" evidence="1">
    <location>
        <begin position="3"/>
        <end position="111"/>
    </location>
</feature>
<organism evidence="2 3">
    <name type="scientific">Hydra vulgaris</name>
    <name type="common">Hydra</name>
    <name type="synonym">Hydra attenuata</name>
    <dbReference type="NCBI Taxonomy" id="6087"/>
    <lineage>
        <taxon>Eukaryota</taxon>
        <taxon>Metazoa</taxon>
        <taxon>Cnidaria</taxon>
        <taxon>Hydrozoa</taxon>
        <taxon>Hydroidolina</taxon>
        <taxon>Anthoathecata</taxon>
        <taxon>Aplanulata</taxon>
        <taxon>Hydridae</taxon>
        <taxon>Hydra</taxon>
    </lineage>
</organism>
<dbReference type="InterPro" id="IPR029526">
    <property type="entry name" value="PGBD"/>
</dbReference>
<gene>
    <name evidence="3" type="primary">LOC136090886</name>
</gene>
<reference evidence="3" key="1">
    <citation type="submission" date="2025-08" db="UniProtKB">
        <authorList>
            <consortium name="RefSeq"/>
        </authorList>
    </citation>
    <scope>IDENTIFICATION</scope>
</reference>
<evidence type="ECO:0000259" key="1">
    <source>
        <dbReference type="Pfam" id="PF13843"/>
    </source>
</evidence>
<dbReference type="Proteomes" id="UP001652625">
    <property type="component" value="Chromosome 14"/>
</dbReference>
<proteinExistence type="predicted"/>
<evidence type="ECO:0000313" key="2">
    <source>
        <dbReference type="Proteomes" id="UP001652625"/>
    </source>
</evidence>
<dbReference type="GeneID" id="136090886"/>
<dbReference type="PANTHER" id="PTHR46599">
    <property type="entry name" value="PIGGYBAC TRANSPOSABLE ELEMENT-DERIVED PROTEIN 4"/>
    <property type="match status" value="1"/>
</dbReference>
<evidence type="ECO:0000313" key="3">
    <source>
        <dbReference type="RefSeq" id="XP_065673934.1"/>
    </source>
</evidence>